<accession>A0ABT7VPX6</accession>
<gene>
    <name evidence="1" type="ORF">QUW46_09530</name>
</gene>
<organism evidence="1 2">
    <name type="scientific">Limosilactobacillus panis</name>
    <dbReference type="NCBI Taxonomy" id="47493"/>
    <lineage>
        <taxon>Bacteria</taxon>
        <taxon>Bacillati</taxon>
        <taxon>Bacillota</taxon>
        <taxon>Bacilli</taxon>
        <taxon>Lactobacillales</taxon>
        <taxon>Lactobacillaceae</taxon>
        <taxon>Limosilactobacillus</taxon>
    </lineage>
</organism>
<dbReference type="NCBIfam" id="TIGR02385">
    <property type="entry name" value="RelE_StbE"/>
    <property type="match status" value="1"/>
</dbReference>
<dbReference type="Proteomes" id="UP001529423">
    <property type="component" value="Unassembled WGS sequence"/>
</dbReference>
<keyword evidence="2" id="KW-1185">Reference proteome</keyword>
<sequence length="100" mass="12013">MKIEQVPTFKRNVKKLKRKHYDLERLKKVVKLIVENNIDELKRKHKLGIIRGTHPTVWHVRVDRSDNDDWVLCYRIENDQLVLLLLTTGGYEVLKHIPYN</sequence>
<name>A0ABT7VPX6_9LACO</name>
<reference evidence="2" key="1">
    <citation type="submission" date="2023-06" db="EMBL/GenBank/DDBJ databases">
        <title>Identification and characterization of horizontal gene transfer across gut microbiota members of farm animals based on homology search.</title>
        <authorList>
            <person name="Zeman M."/>
            <person name="Kubasova T."/>
            <person name="Jahodarova E."/>
            <person name="Nykrynova M."/>
            <person name="Rychlik I."/>
        </authorList>
    </citation>
    <scope>NUCLEOTIDE SEQUENCE [LARGE SCALE GENOMIC DNA]</scope>
    <source>
        <strain evidence="2">105_WCHN</strain>
    </source>
</reference>
<evidence type="ECO:0000313" key="1">
    <source>
        <dbReference type="EMBL" id="MDM8334784.1"/>
    </source>
</evidence>
<protein>
    <submittedName>
        <fullName evidence="1">Type II toxin-antitoxin system mRNA interferase toxin, RelE/StbE family</fullName>
    </submittedName>
</protein>
<reference evidence="1 2" key="2">
    <citation type="submission" date="2023-06" db="EMBL/GenBank/DDBJ databases">
        <title>Identification and characterization of horizontal gene transfer across gut microbiota members of farm animals based on homology search.</title>
        <authorList>
            <person name="Schwarzerova J."/>
            <person name="Nykrynova M."/>
            <person name="Jureckova K."/>
            <person name="Cejkova D."/>
            <person name="Rychlik I."/>
        </authorList>
    </citation>
    <scope>NUCLEOTIDE SEQUENCE [LARGE SCALE GENOMIC DNA]</scope>
    <source>
        <strain evidence="1 2">105_WCHN</strain>
    </source>
</reference>
<reference evidence="1 2" key="3">
    <citation type="submission" date="2023-06" db="EMBL/GenBank/DDBJ databases">
        <authorList>
            <person name="Zeman M."/>
            <person name="Kubasova T."/>
            <person name="Jahodarova E."/>
            <person name="Nykrynova M."/>
            <person name="Rychlik I."/>
        </authorList>
    </citation>
    <scope>NUCLEOTIDE SEQUENCE [LARGE SCALE GENOMIC DNA]</scope>
    <source>
        <strain evidence="1 2">105_WCHN</strain>
    </source>
</reference>
<comment type="caution">
    <text evidence="1">The sequence shown here is derived from an EMBL/GenBank/DDBJ whole genome shotgun (WGS) entry which is preliminary data.</text>
</comment>
<dbReference type="EMBL" id="JAUDEO010000149">
    <property type="protein sequence ID" value="MDM8334784.1"/>
    <property type="molecule type" value="Genomic_DNA"/>
</dbReference>
<evidence type="ECO:0000313" key="2">
    <source>
        <dbReference type="Proteomes" id="UP001529423"/>
    </source>
</evidence>
<dbReference type="RefSeq" id="WP_289561531.1">
    <property type="nucleotide sequence ID" value="NZ_JAUDEO010000149.1"/>
</dbReference>
<dbReference type="InterPro" id="IPR004386">
    <property type="entry name" value="Toxin_YafQ-like"/>
</dbReference>
<proteinExistence type="predicted"/>
<dbReference type="InterPro" id="IPR007712">
    <property type="entry name" value="RelE/ParE_toxin"/>
</dbReference>
<dbReference type="Pfam" id="PF15738">
    <property type="entry name" value="YafQ_toxin"/>
    <property type="match status" value="1"/>
</dbReference>